<evidence type="ECO:0000256" key="3">
    <source>
        <dbReference type="ARBA" id="ARBA00022840"/>
    </source>
</evidence>
<dbReference type="InterPro" id="IPR027417">
    <property type="entry name" value="P-loop_NTPase"/>
</dbReference>
<keyword evidence="3" id="KW-0067">ATP-binding</keyword>
<dbReference type="InterPro" id="IPR003593">
    <property type="entry name" value="AAA+_ATPase"/>
</dbReference>
<evidence type="ECO:0000313" key="6">
    <source>
        <dbReference type="EMBL" id="GMH61201.1"/>
    </source>
</evidence>
<dbReference type="EMBL" id="BLQM01000083">
    <property type="protein sequence ID" value="GMH61201.1"/>
    <property type="molecule type" value="Genomic_DNA"/>
</dbReference>
<organism evidence="6 7">
    <name type="scientific">Triparma laevis f. inornata</name>
    <dbReference type="NCBI Taxonomy" id="1714386"/>
    <lineage>
        <taxon>Eukaryota</taxon>
        <taxon>Sar</taxon>
        <taxon>Stramenopiles</taxon>
        <taxon>Ochrophyta</taxon>
        <taxon>Bolidophyceae</taxon>
        <taxon>Parmales</taxon>
        <taxon>Triparmaceae</taxon>
        <taxon>Triparma</taxon>
    </lineage>
</organism>
<gene>
    <name evidence="6" type="ORF">TL16_g03208</name>
</gene>
<dbReference type="SMART" id="SM00382">
    <property type="entry name" value="AAA"/>
    <property type="match status" value="2"/>
</dbReference>
<dbReference type="InterPro" id="IPR050611">
    <property type="entry name" value="ABCF"/>
</dbReference>
<dbReference type="PANTHER" id="PTHR19211">
    <property type="entry name" value="ATP-BINDING TRANSPORT PROTEIN-RELATED"/>
    <property type="match status" value="1"/>
</dbReference>
<dbReference type="GO" id="GO:0016887">
    <property type="term" value="F:ATP hydrolysis activity"/>
    <property type="evidence" value="ECO:0007669"/>
    <property type="project" value="InterPro"/>
</dbReference>
<comment type="caution">
    <text evidence="6">The sequence shown here is derived from an EMBL/GenBank/DDBJ whole genome shotgun (WGS) entry which is preliminary data.</text>
</comment>
<sequence length="654" mass="73941">MSSLVHNDEITSSQLSSLSSHTHLTNSKPIGRGNGGRGLSRRSNLSSLEINSLSVSLNYDSTPLLLNASVQFLPDRIYALIGHNGLGKSTLLKSLHNKTILGMSKNLSTYYVPQSIQVEDDQTVKDWILDNDKRLEILELELENADDDDIEGICSEMSIIEEQMNDERTLTSALSNFEVEKLINSKMSKLSEGQKKRVSLACASIYSADVLLLDEPTNHLDSPSINLLIKSLSNLPSTSTTILISHNRHLIDSTCTHVCEIRELNLHYYPGNFSDYVKIKNSNIAGQISSQEKVNNERKRLIKSMDNMNVGDVKKEKQVRPYARDELGLRYFRLQLVRTRLPPIKSRQKKIERTGVSKNSKGHKFKSQNDGIRLGSINSTLKADVRNSTNLVSQLKKVQNVLMPVIPKAIRFEFKSPINLGTCDWLFKLNNLSYGYEKPAREMVFTELEVRCNETHVILGSNAVGKSNLLKILADKNDNGMTIKGEIERDFNAVIGFYSEDEIKVFLDNVEEEESVLKFMCRINNMKEFDMRGELSSFGFIGDRVFQKVKFLSGGEKVRLVLCNINLKKPDILILDEPSNHLDTESVHALASGLKDFKGSIVVASHDYYFLRILEPHKVWRIKEVEREEVKRVLGVERVVALEEGGLETYFNDL</sequence>
<feature type="domain" description="ABC transporter" evidence="5">
    <location>
        <begin position="427"/>
        <end position="652"/>
    </location>
</feature>
<dbReference type="Pfam" id="PF00005">
    <property type="entry name" value="ABC_tran"/>
    <property type="match status" value="2"/>
</dbReference>
<evidence type="ECO:0000256" key="1">
    <source>
        <dbReference type="ARBA" id="ARBA00022737"/>
    </source>
</evidence>
<proteinExistence type="predicted"/>
<name>A0A9W6ZZC5_9STRA</name>
<feature type="region of interest" description="Disordered" evidence="4">
    <location>
        <begin position="348"/>
        <end position="369"/>
    </location>
</feature>
<feature type="region of interest" description="Disordered" evidence="4">
    <location>
        <begin position="1"/>
        <end position="39"/>
    </location>
</feature>
<evidence type="ECO:0000313" key="7">
    <source>
        <dbReference type="Proteomes" id="UP001162640"/>
    </source>
</evidence>
<keyword evidence="2" id="KW-0547">Nucleotide-binding</keyword>
<dbReference type="PROSITE" id="PS50893">
    <property type="entry name" value="ABC_TRANSPORTER_2"/>
    <property type="match status" value="2"/>
</dbReference>
<feature type="compositionally biased region" description="Low complexity" evidence="4">
    <location>
        <begin position="11"/>
        <end position="27"/>
    </location>
</feature>
<evidence type="ECO:0000256" key="2">
    <source>
        <dbReference type="ARBA" id="ARBA00022741"/>
    </source>
</evidence>
<dbReference type="InterPro" id="IPR003439">
    <property type="entry name" value="ABC_transporter-like_ATP-bd"/>
</dbReference>
<dbReference type="AlphaFoldDB" id="A0A9W6ZZC5"/>
<dbReference type="SUPFAM" id="SSF52540">
    <property type="entry name" value="P-loop containing nucleoside triphosphate hydrolases"/>
    <property type="match status" value="2"/>
</dbReference>
<evidence type="ECO:0000259" key="5">
    <source>
        <dbReference type="PROSITE" id="PS50893"/>
    </source>
</evidence>
<protein>
    <recommendedName>
        <fullName evidence="5">ABC transporter domain-containing protein</fullName>
    </recommendedName>
</protein>
<accession>A0A9W6ZZC5</accession>
<dbReference type="Gene3D" id="3.40.50.300">
    <property type="entry name" value="P-loop containing nucleotide triphosphate hydrolases"/>
    <property type="match status" value="2"/>
</dbReference>
<dbReference type="FunFam" id="3.40.50.300:FF:000011">
    <property type="entry name" value="Putative ABC transporter ATP-binding component"/>
    <property type="match status" value="1"/>
</dbReference>
<dbReference type="Proteomes" id="UP001162640">
    <property type="component" value="Unassembled WGS sequence"/>
</dbReference>
<reference evidence="7" key="1">
    <citation type="journal article" date="2023" name="Commun. Biol.">
        <title>Genome analysis of Parmales, the sister group of diatoms, reveals the evolutionary specialization of diatoms from phago-mixotrophs to photoautotrophs.</title>
        <authorList>
            <person name="Ban H."/>
            <person name="Sato S."/>
            <person name="Yoshikawa S."/>
            <person name="Yamada K."/>
            <person name="Nakamura Y."/>
            <person name="Ichinomiya M."/>
            <person name="Sato N."/>
            <person name="Blanc-Mathieu R."/>
            <person name="Endo H."/>
            <person name="Kuwata A."/>
            <person name="Ogata H."/>
        </authorList>
    </citation>
    <scope>NUCLEOTIDE SEQUENCE [LARGE SCALE GENOMIC DNA]</scope>
</reference>
<dbReference type="PANTHER" id="PTHR19211:SF117">
    <property type="entry name" value="ATP-BINDING CASSETTE SUB-FAMILY F MEMBER 3"/>
    <property type="match status" value="1"/>
</dbReference>
<feature type="domain" description="ABC transporter" evidence="5">
    <location>
        <begin position="48"/>
        <end position="288"/>
    </location>
</feature>
<keyword evidence="1" id="KW-0677">Repeat</keyword>
<evidence type="ECO:0000256" key="4">
    <source>
        <dbReference type="SAM" id="MobiDB-lite"/>
    </source>
</evidence>
<dbReference type="GO" id="GO:0005524">
    <property type="term" value="F:ATP binding"/>
    <property type="evidence" value="ECO:0007669"/>
    <property type="project" value="UniProtKB-KW"/>
</dbReference>